<feature type="compositionally biased region" description="Low complexity" evidence="3">
    <location>
        <begin position="200"/>
        <end position="210"/>
    </location>
</feature>
<dbReference type="InterPro" id="IPR013087">
    <property type="entry name" value="Znf_C2H2_type"/>
</dbReference>
<evidence type="ECO:0000313" key="6">
    <source>
        <dbReference type="EnsemblMetazoa" id="HelroP192824"/>
    </source>
</evidence>
<reference evidence="6" key="3">
    <citation type="submission" date="2015-06" db="UniProtKB">
        <authorList>
            <consortium name="EnsemblMetazoa"/>
        </authorList>
    </citation>
    <scope>IDENTIFICATION</scope>
</reference>
<dbReference type="PANTHER" id="PTHR48153">
    <property type="entry name" value="UFM1-SPECIFIC PROTEASE 2"/>
    <property type="match status" value="1"/>
</dbReference>
<feature type="domain" description="C2H2-type" evidence="4">
    <location>
        <begin position="35"/>
        <end position="58"/>
    </location>
</feature>
<feature type="region of interest" description="Disordered" evidence="3">
    <location>
        <begin position="91"/>
        <end position="131"/>
    </location>
</feature>
<feature type="region of interest" description="Disordered" evidence="3">
    <location>
        <begin position="196"/>
        <end position="223"/>
    </location>
</feature>
<evidence type="ECO:0000256" key="2">
    <source>
        <dbReference type="ARBA" id="ARBA00022801"/>
    </source>
</evidence>
<dbReference type="InParanoid" id="T1FUC2"/>
<protein>
    <recommendedName>
        <fullName evidence="4">C2H2-type domain-containing protein</fullName>
    </recommendedName>
</protein>
<reference evidence="5 7" key="2">
    <citation type="journal article" date="2013" name="Nature">
        <title>Insights into bilaterian evolution from three spiralian genomes.</title>
        <authorList>
            <person name="Simakov O."/>
            <person name="Marletaz F."/>
            <person name="Cho S.J."/>
            <person name="Edsinger-Gonzales E."/>
            <person name="Havlak P."/>
            <person name="Hellsten U."/>
            <person name="Kuo D.H."/>
            <person name="Larsson T."/>
            <person name="Lv J."/>
            <person name="Arendt D."/>
            <person name="Savage R."/>
            <person name="Osoegawa K."/>
            <person name="de Jong P."/>
            <person name="Grimwood J."/>
            <person name="Chapman J.A."/>
            <person name="Shapiro H."/>
            <person name="Aerts A."/>
            <person name="Otillar R.P."/>
            <person name="Terry A.Y."/>
            <person name="Boore J.L."/>
            <person name="Grigoriev I.V."/>
            <person name="Lindberg D.R."/>
            <person name="Seaver E.C."/>
            <person name="Weisblat D.A."/>
            <person name="Putnam N.H."/>
            <person name="Rokhsar D.S."/>
        </authorList>
    </citation>
    <scope>NUCLEOTIDE SEQUENCE</scope>
</reference>
<sequence length="599" mass="67297">MDQPVLTYTCDICGQENISSGDMPVHISINHLDDVQCVFCSHVCKTVEQLQWHIDRVHPDNNYDGKVGNCCYGGEAFSDGLDFGVEEFCTPRESRGGKRNISNSSNDTNHFDKQKAKQQRSDESKKKNDVEQQLQDYQLNKHLNFLQQQNNNTPLLKINCPICGYEPRNDEDELSLQVHVNNHFDSSTHMINDDEDDAVQQSQQHLPQQHNRPRKQQHHRQHQLHWGVQLPNFLTSASSVNNESIPEKFKDDLKSCTPNVISKILQVLGLSWSSTSSSSAAAAKSPSSSFSSLKLCADLSHFSTQQMPDQGYGCGYRNLQMILSCLANNQHFQQVIFQGTPIIPSIHRLQMLLETSWREGFDKEGGRQLSNSVLSTRKWIGATDIVALLSFLKIRCQLYDFSRPVPPPSSIKHPDLIKLVYDYYYNSTNNRNKNDLNDGCCNMKPPLYIQHQGHSRLVIGCIKKVDCSNKGNKKIDGFFQNGVNAATTTTAAATAAATSNTAATSKNSSSGSSNFKCEDYNLLILDPGLPKYKLDQVFKVMRREGGGSNASDAEKCLKLFIKGPESFSDRQYQVARVMGLFESEEMWMASKKLTSIKMS</sequence>
<evidence type="ECO:0000259" key="4">
    <source>
        <dbReference type="SMART" id="SM00355"/>
    </source>
</evidence>
<feature type="compositionally biased region" description="Basic and acidic residues" evidence="3">
    <location>
        <begin position="109"/>
        <end position="130"/>
    </location>
</feature>
<dbReference type="KEGG" id="hro:HELRODRAFT_192824"/>
<dbReference type="GO" id="GO:0071567">
    <property type="term" value="F:deUFMylase activity"/>
    <property type="evidence" value="ECO:0007669"/>
    <property type="project" value="UniProtKB-ARBA"/>
</dbReference>
<dbReference type="AlphaFoldDB" id="T1FUC2"/>
<dbReference type="EnsemblMetazoa" id="HelroT192824">
    <property type="protein sequence ID" value="HelroP192824"/>
    <property type="gene ID" value="HelroG192824"/>
</dbReference>
<feature type="domain" description="C2H2-type" evidence="4">
    <location>
        <begin position="8"/>
        <end position="31"/>
    </location>
</feature>
<accession>T1FUC2</accession>
<dbReference type="STRING" id="6412.T1FUC2"/>
<dbReference type="eggNOG" id="KOG4696">
    <property type="taxonomic scope" value="Eukaryota"/>
</dbReference>
<dbReference type="EMBL" id="KB097070">
    <property type="protein sequence ID" value="ESN99861.1"/>
    <property type="molecule type" value="Genomic_DNA"/>
</dbReference>
<dbReference type="RefSeq" id="XP_009022203.1">
    <property type="nucleotide sequence ID" value="XM_009023955.1"/>
</dbReference>
<keyword evidence="2" id="KW-0378">Hydrolase</keyword>
<dbReference type="GO" id="GO:0019783">
    <property type="term" value="F:ubiquitin-like protein peptidase activity"/>
    <property type="evidence" value="ECO:0000318"/>
    <property type="project" value="GO_Central"/>
</dbReference>
<dbReference type="InterPro" id="IPR012462">
    <property type="entry name" value="UFSP1/2_DUB_cat"/>
</dbReference>
<dbReference type="Proteomes" id="UP000015101">
    <property type="component" value="Unassembled WGS sequence"/>
</dbReference>
<dbReference type="PANTHER" id="PTHR48153:SF4">
    <property type="entry name" value="UBIQUITIN CARBOXYL-TERMINAL HYDROLASE MUG105"/>
    <property type="match status" value="1"/>
</dbReference>
<evidence type="ECO:0000313" key="5">
    <source>
        <dbReference type="EMBL" id="ESN99861.1"/>
    </source>
</evidence>
<dbReference type="EMBL" id="AMQM01005776">
    <property type="status" value="NOT_ANNOTATED_CDS"/>
    <property type="molecule type" value="Genomic_DNA"/>
</dbReference>
<evidence type="ECO:0000313" key="7">
    <source>
        <dbReference type="Proteomes" id="UP000015101"/>
    </source>
</evidence>
<evidence type="ECO:0000256" key="3">
    <source>
        <dbReference type="SAM" id="MobiDB-lite"/>
    </source>
</evidence>
<feature type="compositionally biased region" description="Basic residues" evidence="3">
    <location>
        <begin position="211"/>
        <end position="223"/>
    </location>
</feature>
<reference evidence="7" key="1">
    <citation type="submission" date="2012-12" db="EMBL/GenBank/DDBJ databases">
        <authorList>
            <person name="Hellsten U."/>
            <person name="Grimwood J."/>
            <person name="Chapman J.A."/>
            <person name="Shapiro H."/>
            <person name="Aerts A."/>
            <person name="Otillar R.P."/>
            <person name="Terry A.Y."/>
            <person name="Boore J.L."/>
            <person name="Simakov O."/>
            <person name="Marletaz F."/>
            <person name="Cho S.-J."/>
            <person name="Edsinger-Gonzales E."/>
            <person name="Havlak P."/>
            <person name="Kuo D.-H."/>
            <person name="Larsson T."/>
            <person name="Lv J."/>
            <person name="Arendt D."/>
            <person name="Savage R."/>
            <person name="Osoegawa K."/>
            <person name="de Jong P."/>
            <person name="Lindberg D.R."/>
            <person name="Seaver E.C."/>
            <person name="Weisblat D.A."/>
            <person name="Putnam N.H."/>
            <person name="Grigoriev I.V."/>
            <person name="Rokhsar D.S."/>
        </authorList>
    </citation>
    <scope>NUCLEOTIDE SEQUENCE</scope>
</reference>
<proteinExistence type="inferred from homology"/>
<feature type="domain" description="C2H2-type" evidence="4">
    <location>
        <begin position="158"/>
        <end position="183"/>
    </location>
</feature>
<keyword evidence="7" id="KW-1185">Reference proteome</keyword>
<dbReference type="Gene3D" id="3.90.70.130">
    <property type="match status" value="1"/>
</dbReference>
<organism evidence="6 7">
    <name type="scientific">Helobdella robusta</name>
    <name type="common">Californian leech</name>
    <dbReference type="NCBI Taxonomy" id="6412"/>
    <lineage>
        <taxon>Eukaryota</taxon>
        <taxon>Metazoa</taxon>
        <taxon>Spiralia</taxon>
        <taxon>Lophotrochozoa</taxon>
        <taxon>Annelida</taxon>
        <taxon>Clitellata</taxon>
        <taxon>Hirudinea</taxon>
        <taxon>Rhynchobdellida</taxon>
        <taxon>Glossiphoniidae</taxon>
        <taxon>Helobdella</taxon>
    </lineage>
</organism>
<evidence type="ECO:0000256" key="1">
    <source>
        <dbReference type="ARBA" id="ARBA00008552"/>
    </source>
</evidence>
<gene>
    <name evidence="6" type="primary">20212418</name>
    <name evidence="5" type="ORF">HELRODRAFT_192824</name>
</gene>
<dbReference type="OrthoDB" id="288987at2759"/>
<dbReference type="CTD" id="20212418"/>
<dbReference type="Gene3D" id="3.30.160.60">
    <property type="entry name" value="Classic Zinc Finger"/>
    <property type="match status" value="1"/>
</dbReference>
<dbReference type="Pfam" id="PF07910">
    <property type="entry name" value="Peptidase_C78"/>
    <property type="match status" value="1"/>
</dbReference>
<dbReference type="SMART" id="SM00355">
    <property type="entry name" value="ZnF_C2H2"/>
    <property type="match status" value="3"/>
</dbReference>
<dbReference type="GeneID" id="20212418"/>
<dbReference type="HOGENOM" id="CLU_017060_0_1_1"/>
<name>T1FUC2_HELRO</name>
<comment type="similarity">
    <text evidence="1">Belongs to the peptidase C78 family.</text>
</comment>